<proteinExistence type="predicted"/>
<gene>
    <name evidence="2" type="ORF">KGM_211630</name>
</gene>
<comment type="caution">
    <text evidence="2">The sequence shown here is derived from an EMBL/GenBank/DDBJ whole genome shotgun (WGS) entry which is preliminary data.</text>
</comment>
<feature type="signal peptide" evidence="1">
    <location>
        <begin position="1"/>
        <end position="16"/>
    </location>
</feature>
<dbReference type="Proteomes" id="UP000007151">
    <property type="component" value="Unassembled WGS sequence"/>
</dbReference>
<name>A0A212F426_DANPL</name>
<dbReference type="KEGG" id="dpl:KGM_211630"/>
<protein>
    <submittedName>
        <fullName evidence="2">Cuticular protein hypothetical 12</fullName>
    </submittedName>
</protein>
<accession>A0A212F426</accession>
<evidence type="ECO:0000256" key="1">
    <source>
        <dbReference type="SAM" id="SignalP"/>
    </source>
</evidence>
<dbReference type="EMBL" id="AGBW02010453">
    <property type="protein sequence ID" value="OWR48481.1"/>
    <property type="molecule type" value="Genomic_DNA"/>
</dbReference>
<organism evidence="2 3">
    <name type="scientific">Danaus plexippus plexippus</name>
    <dbReference type="NCBI Taxonomy" id="278856"/>
    <lineage>
        <taxon>Eukaryota</taxon>
        <taxon>Metazoa</taxon>
        <taxon>Ecdysozoa</taxon>
        <taxon>Arthropoda</taxon>
        <taxon>Hexapoda</taxon>
        <taxon>Insecta</taxon>
        <taxon>Pterygota</taxon>
        <taxon>Neoptera</taxon>
        <taxon>Endopterygota</taxon>
        <taxon>Lepidoptera</taxon>
        <taxon>Glossata</taxon>
        <taxon>Ditrysia</taxon>
        <taxon>Papilionoidea</taxon>
        <taxon>Nymphalidae</taxon>
        <taxon>Danainae</taxon>
        <taxon>Danaini</taxon>
        <taxon>Danaina</taxon>
        <taxon>Danaus</taxon>
        <taxon>Danaus</taxon>
    </lineage>
</organism>
<keyword evidence="1" id="KW-0732">Signal</keyword>
<feature type="chain" id="PRO_5012148799" evidence="1">
    <location>
        <begin position="17"/>
        <end position="232"/>
    </location>
</feature>
<sequence length="232" mass="24575">MFKLVVLCAFLAAAVADPDPAFFPAPAYAPGIISPAARIFPASSYVYQSPLISAPLAYSSPLGYAHLIKKRSAPLVLSPYSFPSSYIAPGSYSYSSPIVSTYSAAAPLAPAIGSGLVYSSGAHLIKKRYATLPVSSYTTPFTYIAPRTYSSSRPLLSAAAIPSPLIPSIPYSYSTHFIKKRSAPLTIANYGTPGSYSQQSRVDIQSSVPLTAYTSYSAPLAYSGPIAYTHLY</sequence>
<dbReference type="AlphaFoldDB" id="A0A212F426"/>
<evidence type="ECO:0000313" key="3">
    <source>
        <dbReference type="Proteomes" id="UP000007151"/>
    </source>
</evidence>
<keyword evidence="3" id="KW-1185">Reference proteome</keyword>
<dbReference type="InParanoid" id="A0A212F426"/>
<reference evidence="2 3" key="1">
    <citation type="journal article" date="2011" name="Cell">
        <title>The monarch butterfly genome yields insights into long-distance migration.</title>
        <authorList>
            <person name="Zhan S."/>
            <person name="Merlin C."/>
            <person name="Boore J.L."/>
            <person name="Reppert S.M."/>
        </authorList>
    </citation>
    <scope>NUCLEOTIDE SEQUENCE [LARGE SCALE GENOMIC DNA]</scope>
    <source>
        <strain evidence="2">F-2</strain>
    </source>
</reference>
<evidence type="ECO:0000313" key="2">
    <source>
        <dbReference type="EMBL" id="OWR48481.1"/>
    </source>
</evidence>